<comment type="caution">
    <text evidence="11">The sequence shown here is derived from an EMBL/GenBank/DDBJ whole genome shotgun (WGS) entry which is preliminary data.</text>
</comment>
<keyword evidence="2 9" id="KW-0813">Transport</keyword>
<dbReference type="InterPro" id="IPR022813">
    <property type="entry name" value="SecD/SecF_arch_bac"/>
</dbReference>
<reference evidence="11 12" key="1">
    <citation type="submission" date="2019-08" db="EMBL/GenBank/DDBJ databases">
        <title>Draft genome analysis of Rheinheimera tangshanensis isolated from the roots of fresh rice plants (Oryza sativa).</title>
        <authorList>
            <person name="Yu Q."/>
            <person name="Qi Y."/>
            <person name="Zhang H."/>
            <person name="Pu J."/>
        </authorList>
    </citation>
    <scope>NUCLEOTIDE SEQUENCE [LARGE SCALE GENOMIC DNA]</scope>
    <source>
        <strain evidence="11 12">JA3-B52</strain>
    </source>
</reference>
<dbReference type="InterPro" id="IPR005665">
    <property type="entry name" value="SecF_bac"/>
</dbReference>
<evidence type="ECO:0000256" key="2">
    <source>
        <dbReference type="ARBA" id="ARBA00022448"/>
    </source>
</evidence>
<name>A0A5C8M1B3_9GAMM</name>
<keyword evidence="5 9" id="KW-0653">Protein transport</keyword>
<feature type="transmembrane region" description="Helical" evidence="9">
    <location>
        <begin position="162"/>
        <end position="183"/>
    </location>
</feature>
<comment type="subcellular location">
    <subcellularLocation>
        <location evidence="1 9">Cell membrane</location>
        <topology evidence="1 9">Multi-pass membrane protein</topology>
    </subcellularLocation>
</comment>
<dbReference type="InterPro" id="IPR048634">
    <property type="entry name" value="SecD_SecF_C"/>
</dbReference>
<feature type="transmembrane region" description="Helical" evidence="9">
    <location>
        <begin position="189"/>
        <end position="210"/>
    </location>
</feature>
<keyword evidence="7 9" id="KW-0811">Translocation</keyword>
<organism evidence="11 12">
    <name type="scientific">Rheinheimera tangshanensis</name>
    <dbReference type="NCBI Taxonomy" id="400153"/>
    <lineage>
        <taxon>Bacteria</taxon>
        <taxon>Pseudomonadati</taxon>
        <taxon>Pseudomonadota</taxon>
        <taxon>Gammaproteobacteria</taxon>
        <taxon>Chromatiales</taxon>
        <taxon>Chromatiaceae</taxon>
        <taxon>Rheinheimera</taxon>
    </lineage>
</organism>
<dbReference type="PANTHER" id="PTHR30081">
    <property type="entry name" value="PROTEIN-EXPORT MEMBRANE PROTEIN SEC"/>
    <property type="match status" value="1"/>
</dbReference>
<dbReference type="InterPro" id="IPR055344">
    <property type="entry name" value="SecD_SecF_C_bact"/>
</dbReference>
<dbReference type="NCBIfam" id="TIGR00966">
    <property type="entry name" value="transloc_SecF"/>
    <property type="match status" value="1"/>
</dbReference>
<dbReference type="GO" id="GO:0015450">
    <property type="term" value="F:protein-transporting ATPase activity"/>
    <property type="evidence" value="ECO:0007669"/>
    <property type="project" value="InterPro"/>
</dbReference>
<proteinExistence type="inferred from homology"/>
<dbReference type="SUPFAM" id="SSF82866">
    <property type="entry name" value="Multidrug efflux transporter AcrB transmembrane domain"/>
    <property type="match status" value="1"/>
</dbReference>
<dbReference type="RefSeq" id="WP_053424351.1">
    <property type="nucleotide sequence ID" value="NZ_BAAAGC010000007.1"/>
</dbReference>
<comment type="caution">
    <text evidence="9">Lacks conserved residue(s) required for the propagation of feature annotation.</text>
</comment>
<evidence type="ECO:0000256" key="7">
    <source>
        <dbReference type="ARBA" id="ARBA00023010"/>
    </source>
</evidence>
<evidence type="ECO:0000259" key="10">
    <source>
        <dbReference type="Pfam" id="PF02355"/>
    </source>
</evidence>
<gene>
    <name evidence="9 11" type="primary">secF</name>
    <name evidence="11" type="ORF">FU839_08610</name>
</gene>
<evidence type="ECO:0000256" key="6">
    <source>
        <dbReference type="ARBA" id="ARBA00022989"/>
    </source>
</evidence>
<dbReference type="GO" id="GO:0065002">
    <property type="term" value="P:intracellular protein transmembrane transport"/>
    <property type="evidence" value="ECO:0007669"/>
    <property type="project" value="UniProtKB-UniRule"/>
</dbReference>
<comment type="subunit">
    <text evidence="9">Forms a complex with SecD. Part of the essential Sec protein translocation apparatus which comprises SecA, SecYEG and auxiliary proteins SecDF-YajC and YidC.</text>
</comment>
<sequence>MKFLDFKEPLNFMRFKSPAIILSLLLVLGSLFSIFTKGINFGLDFTGGIVVEAGFEQQADLPKIRTALAADGFPDAIVQYFGTSTEVMIRIAPRADVDQAVVGEQIIKSIQKVEKGEVTKRRVEQVSASVGDELKDDGMLALLASFIGIMMYVAFRFEWRYSVGAVLALIHDVIVTMGMFSITGMEFDLTVLAALLALVGYSINDTIVVFDRIREMFRKLREATVEETVNDAITSTLSRTTITSGTTALSLVALFYLGGPLLHGFAAALLFGIAIGTYSSIYVASSIAVLLGASREDLLPEVIEKEGENTPSL</sequence>
<dbReference type="NCBIfam" id="TIGR00916">
    <property type="entry name" value="2A0604s01"/>
    <property type="match status" value="1"/>
</dbReference>
<evidence type="ECO:0000256" key="4">
    <source>
        <dbReference type="ARBA" id="ARBA00022692"/>
    </source>
</evidence>
<dbReference type="GO" id="GO:0043952">
    <property type="term" value="P:protein transport by the Sec complex"/>
    <property type="evidence" value="ECO:0007669"/>
    <property type="project" value="UniProtKB-UniRule"/>
</dbReference>
<dbReference type="OrthoDB" id="9774769at2"/>
<dbReference type="Pfam" id="PF02355">
    <property type="entry name" value="SecD_SecF_C"/>
    <property type="match status" value="1"/>
</dbReference>
<dbReference type="InterPro" id="IPR022646">
    <property type="entry name" value="SecD/SecF_CS"/>
</dbReference>
<protein>
    <recommendedName>
        <fullName evidence="9">Protein-export membrane protein SecF</fullName>
    </recommendedName>
</protein>
<feature type="domain" description="Protein export membrane protein SecD/SecF C-terminal" evidence="10">
    <location>
        <begin position="108"/>
        <end position="292"/>
    </location>
</feature>
<feature type="transmembrane region" description="Helical" evidence="9">
    <location>
        <begin position="242"/>
        <end position="259"/>
    </location>
</feature>
<evidence type="ECO:0000256" key="9">
    <source>
        <dbReference type="HAMAP-Rule" id="MF_01464"/>
    </source>
</evidence>
<dbReference type="PRINTS" id="PR01755">
    <property type="entry name" value="SECFTRNLCASE"/>
</dbReference>
<dbReference type="PANTHER" id="PTHR30081:SF8">
    <property type="entry name" value="PROTEIN TRANSLOCASE SUBUNIT SECF"/>
    <property type="match status" value="1"/>
</dbReference>
<comment type="similarity">
    <text evidence="9">Belongs to the SecD/SecF family. SecF subfamily.</text>
</comment>
<evidence type="ECO:0000256" key="3">
    <source>
        <dbReference type="ARBA" id="ARBA00022475"/>
    </source>
</evidence>
<dbReference type="InterPro" id="IPR022645">
    <property type="entry name" value="SecD/SecF_bac"/>
</dbReference>
<dbReference type="GO" id="GO:0005886">
    <property type="term" value="C:plasma membrane"/>
    <property type="evidence" value="ECO:0007669"/>
    <property type="project" value="UniProtKB-SubCell"/>
</dbReference>
<evidence type="ECO:0000313" key="11">
    <source>
        <dbReference type="EMBL" id="TXK81170.1"/>
    </source>
</evidence>
<evidence type="ECO:0000256" key="8">
    <source>
        <dbReference type="ARBA" id="ARBA00023136"/>
    </source>
</evidence>
<keyword evidence="4 9" id="KW-0812">Transmembrane</keyword>
<comment type="function">
    <text evidence="9">Part of the Sec protein translocase complex. Interacts with the SecYEG preprotein conducting channel. SecDF uses the proton motive force (PMF) to complete protein translocation after the ATP-dependent function of SecA.</text>
</comment>
<keyword evidence="8 9" id="KW-0472">Membrane</keyword>
<keyword evidence="6 9" id="KW-1133">Transmembrane helix</keyword>
<keyword evidence="3 9" id="KW-1003">Cell membrane</keyword>
<dbReference type="AlphaFoldDB" id="A0A5C8M1B3"/>
<keyword evidence="12" id="KW-1185">Reference proteome</keyword>
<dbReference type="EMBL" id="VRLR01000004">
    <property type="protein sequence ID" value="TXK81170.1"/>
    <property type="molecule type" value="Genomic_DNA"/>
</dbReference>
<evidence type="ECO:0000313" key="12">
    <source>
        <dbReference type="Proteomes" id="UP000321814"/>
    </source>
</evidence>
<dbReference type="HAMAP" id="MF_01464_B">
    <property type="entry name" value="SecF_B"/>
    <property type="match status" value="1"/>
</dbReference>
<dbReference type="GO" id="GO:0006605">
    <property type="term" value="P:protein targeting"/>
    <property type="evidence" value="ECO:0007669"/>
    <property type="project" value="UniProtKB-UniRule"/>
</dbReference>
<feature type="transmembrane region" description="Helical" evidence="9">
    <location>
        <begin position="265"/>
        <end position="291"/>
    </location>
</feature>
<dbReference type="Proteomes" id="UP000321814">
    <property type="component" value="Unassembled WGS sequence"/>
</dbReference>
<evidence type="ECO:0000256" key="1">
    <source>
        <dbReference type="ARBA" id="ARBA00004651"/>
    </source>
</evidence>
<accession>A0A5C8M1B3</accession>
<evidence type="ECO:0000256" key="5">
    <source>
        <dbReference type="ARBA" id="ARBA00022927"/>
    </source>
</evidence>
<dbReference type="Pfam" id="PF07549">
    <property type="entry name" value="Sec_GG"/>
    <property type="match status" value="1"/>
</dbReference>
<dbReference type="Gene3D" id="1.20.1640.10">
    <property type="entry name" value="Multidrug efflux transporter AcrB transmembrane domain"/>
    <property type="match status" value="1"/>
</dbReference>
<feature type="transmembrane region" description="Helical" evidence="9">
    <location>
        <begin position="138"/>
        <end position="155"/>
    </location>
</feature>